<keyword evidence="2" id="KW-1185">Reference proteome</keyword>
<gene>
    <name evidence="1" type="ORF">LMG21510_03267</name>
</gene>
<evidence type="ECO:0000313" key="2">
    <source>
        <dbReference type="Proteomes" id="UP000721236"/>
    </source>
</evidence>
<organism evidence="1 2">
    <name type="scientific">Cupriavidus respiraculi</name>
    <dbReference type="NCBI Taxonomy" id="195930"/>
    <lineage>
        <taxon>Bacteria</taxon>
        <taxon>Pseudomonadati</taxon>
        <taxon>Pseudomonadota</taxon>
        <taxon>Betaproteobacteria</taxon>
        <taxon>Burkholderiales</taxon>
        <taxon>Burkholderiaceae</taxon>
        <taxon>Cupriavidus</taxon>
    </lineage>
</organism>
<dbReference type="Proteomes" id="UP000721236">
    <property type="component" value="Unassembled WGS sequence"/>
</dbReference>
<protein>
    <submittedName>
        <fullName evidence="1">Uncharacterized protein</fullName>
    </submittedName>
</protein>
<dbReference type="EMBL" id="CAJZAH010000003">
    <property type="protein sequence ID" value="CAG9177328.1"/>
    <property type="molecule type" value="Genomic_DNA"/>
</dbReference>
<evidence type="ECO:0000313" key="1">
    <source>
        <dbReference type="EMBL" id="CAG9177328.1"/>
    </source>
</evidence>
<name>A0ABM8XBB8_9BURK</name>
<comment type="caution">
    <text evidence="1">The sequence shown here is derived from an EMBL/GenBank/DDBJ whole genome shotgun (WGS) entry which is preliminary data.</text>
</comment>
<sequence length="34" mass="3908">MHHHRENPIIGITLICLKQKTKNTKIGKVIVKSK</sequence>
<proteinExistence type="predicted"/>
<accession>A0ABM8XBB8</accession>
<reference evidence="1 2" key="1">
    <citation type="submission" date="2021-08" db="EMBL/GenBank/DDBJ databases">
        <authorList>
            <person name="Peeters C."/>
        </authorList>
    </citation>
    <scope>NUCLEOTIDE SEQUENCE [LARGE SCALE GENOMIC DNA]</scope>
    <source>
        <strain evidence="1 2">LMG 21510</strain>
    </source>
</reference>